<dbReference type="PANTHER" id="PTHR34354">
    <property type="entry name" value="NADPH-DEPENDENT 7-CYANO-7-DEAZAGUANINE REDUCTASE"/>
    <property type="match status" value="1"/>
</dbReference>
<reference evidence="3 5" key="2">
    <citation type="submission" date="2019-08" db="EMBL/GenBank/DDBJ databases">
        <title>Complete genome sequences of Francisella adeliensis (FSC1325 and FSC1326).</title>
        <authorList>
            <person name="Ohrman C."/>
            <person name="Uneklint I."/>
            <person name="Vallesi A."/>
            <person name="Karlsson L."/>
            <person name="Sjodin A."/>
        </authorList>
    </citation>
    <scope>NUCLEOTIDE SEQUENCE [LARGE SCALE GENOMIC DNA]</scope>
    <source>
        <strain evidence="3 5">FSC1325</strain>
    </source>
</reference>
<dbReference type="GO" id="GO:0033739">
    <property type="term" value="F:preQ1 synthase activity"/>
    <property type="evidence" value="ECO:0007669"/>
    <property type="project" value="InterPro"/>
</dbReference>
<feature type="domain" description="NADPH-dependent 7-cyano-7-deazaguanine reductase N-terminal" evidence="1">
    <location>
        <begin position="29"/>
        <end position="140"/>
    </location>
</feature>
<evidence type="ECO:0000313" key="4">
    <source>
        <dbReference type="Proteomes" id="UP000251120"/>
    </source>
</evidence>
<organism evidence="2 4">
    <name type="scientific">Francisella adeliensis</name>
    <dbReference type="NCBI Taxonomy" id="2007306"/>
    <lineage>
        <taxon>Bacteria</taxon>
        <taxon>Pseudomonadati</taxon>
        <taxon>Pseudomonadota</taxon>
        <taxon>Gammaproteobacteria</taxon>
        <taxon>Thiotrichales</taxon>
        <taxon>Francisellaceae</taxon>
        <taxon>Francisella</taxon>
    </lineage>
</organism>
<protein>
    <submittedName>
        <fullName evidence="3">NADPH-dependent 7-cyano-7-deazaguanine reductase QueF</fullName>
    </submittedName>
</protein>
<dbReference type="Pfam" id="PF14819">
    <property type="entry name" value="QueF_N"/>
    <property type="match status" value="1"/>
</dbReference>
<gene>
    <name evidence="2" type="ORF">CDH04_00775</name>
    <name evidence="3" type="ORF">FZC43_00775</name>
</gene>
<accession>A0A2Z4XWP7</accession>
<dbReference type="InterPro" id="IPR050084">
    <property type="entry name" value="NADPH_dep_7-cyano-7-deazaG_red"/>
</dbReference>
<dbReference type="InterPro" id="IPR029139">
    <property type="entry name" value="QueF_N"/>
</dbReference>
<dbReference type="InterPro" id="IPR029500">
    <property type="entry name" value="QueF"/>
</dbReference>
<dbReference type="Proteomes" id="UP000251120">
    <property type="component" value="Chromosome"/>
</dbReference>
<evidence type="ECO:0000313" key="3">
    <source>
        <dbReference type="EMBL" id="QIW11264.1"/>
    </source>
</evidence>
<sequence length="302" mass="35165">MKNTNEIAAKFLGKDSLNNKMASYIAPENIDNSLLVAIPRSLNRESHGIDQNLFKGFDVWNCYELSTINAKGKPFVGIMKIFFPADSINIVESKSLKLYLNSFNLCKLKGVTKEDLIYELENIITKDLQLKIDEKNIKVKIYDVNIPNLIEIPISHCDFKNIDDLDIEIDQSSNHSLVIQHYEEVQTLRIHSALLRSNCRVTNQPDWGDVYIHIKGKKLPTEESLLRHITSMRKEQHFHEEISESIYHNIYTKFEPQELLVQCLYTRRGGIDINPIRYTKNIVNDKMLKYFSNENIYKTNRQ</sequence>
<dbReference type="GO" id="GO:0008616">
    <property type="term" value="P:tRNA queuosine(34) biosynthetic process"/>
    <property type="evidence" value="ECO:0007669"/>
    <property type="project" value="InterPro"/>
</dbReference>
<dbReference type="InterPro" id="IPR043133">
    <property type="entry name" value="GTP-CH-I_C/QueF"/>
</dbReference>
<dbReference type="EMBL" id="CP043424">
    <property type="protein sequence ID" value="QIW11264.1"/>
    <property type="molecule type" value="Genomic_DNA"/>
</dbReference>
<name>A0A2Z4XWP7_9GAMM</name>
<dbReference type="EMBL" id="CP021781">
    <property type="protein sequence ID" value="AXA33038.1"/>
    <property type="molecule type" value="Genomic_DNA"/>
</dbReference>
<dbReference type="Proteomes" id="UP000681131">
    <property type="component" value="Chromosome"/>
</dbReference>
<proteinExistence type="predicted"/>
<dbReference type="KEGG" id="fad:CDH04_00775"/>
<dbReference type="AlphaFoldDB" id="A0A2Z4XWP7"/>
<evidence type="ECO:0000313" key="2">
    <source>
        <dbReference type="EMBL" id="AXA33038.1"/>
    </source>
</evidence>
<dbReference type="Gene3D" id="3.30.1130.10">
    <property type="match status" value="2"/>
</dbReference>
<dbReference type="PANTHER" id="PTHR34354:SF1">
    <property type="entry name" value="NADPH-DEPENDENT 7-CYANO-7-DEAZAGUANINE REDUCTASE"/>
    <property type="match status" value="1"/>
</dbReference>
<dbReference type="RefSeq" id="WP_112869213.1">
    <property type="nucleotide sequence ID" value="NZ_CP021781.1"/>
</dbReference>
<evidence type="ECO:0000259" key="1">
    <source>
        <dbReference type="Pfam" id="PF14819"/>
    </source>
</evidence>
<keyword evidence="5" id="KW-1185">Reference proteome</keyword>
<dbReference type="Pfam" id="PF14489">
    <property type="entry name" value="QueF"/>
    <property type="match status" value="1"/>
</dbReference>
<dbReference type="OrthoDB" id="9789995at2"/>
<evidence type="ECO:0000313" key="5">
    <source>
        <dbReference type="Proteomes" id="UP000681131"/>
    </source>
</evidence>
<reference evidence="2 4" key="1">
    <citation type="submission" date="2017-06" db="EMBL/GenBank/DDBJ databases">
        <title>Complete genome of Francisella adeliensis.</title>
        <authorList>
            <person name="Vallesi A."/>
            <person name="Sjodin A."/>
        </authorList>
    </citation>
    <scope>NUCLEOTIDE SEQUENCE [LARGE SCALE GENOMIC DNA]</scope>
    <source>
        <strain evidence="2 4">FDC440</strain>
    </source>
</reference>
<dbReference type="SUPFAM" id="SSF55620">
    <property type="entry name" value="Tetrahydrobiopterin biosynthesis enzymes-like"/>
    <property type="match status" value="1"/>
</dbReference>